<dbReference type="InterPro" id="IPR005530">
    <property type="entry name" value="SPW"/>
</dbReference>
<dbReference type="Pfam" id="PF03779">
    <property type="entry name" value="SPW"/>
    <property type="match status" value="1"/>
</dbReference>
<evidence type="ECO:0000313" key="5">
    <source>
        <dbReference type="Proteomes" id="UP000011607"/>
    </source>
</evidence>
<evidence type="ECO:0000256" key="2">
    <source>
        <dbReference type="SAM" id="Phobius"/>
    </source>
</evidence>
<name>M0MJU2_9EURY</name>
<dbReference type="Proteomes" id="UP000011607">
    <property type="component" value="Unassembled WGS sequence"/>
</dbReference>
<feature type="transmembrane region" description="Helical" evidence="2">
    <location>
        <begin position="76"/>
        <end position="99"/>
    </location>
</feature>
<dbReference type="RefSeq" id="WP_006671322.1">
    <property type="nucleotide sequence ID" value="NZ_AOMA01000012.1"/>
</dbReference>
<keyword evidence="2" id="KW-1133">Transmembrane helix</keyword>
<accession>M0MJU2</accession>
<dbReference type="EMBL" id="AOMA01000012">
    <property type="protein sequence ID" value="EMA45962.1"/>
    <property type="molecule type" value="Genomic_DNA"/>
</dbReference>
<evidence type="ECO:0000313" key="4">
    <source>
        <dbReference type="EMBL" id="EMA45962.1"/>
    </source>
</evidence>
<feature type="transmembrane region" description="Helical" evidence="2">
    <location>
        <begin position="25"/>
        <end position="43"/>
    </location>
</feature>
<gene>
    <name evidence="4" type="ORF">C446_01748</name>
</gene>
<keyword evidence="2" id="KW-0472">Membrane</keyword>
<feature type="region of interest" description="Disordered" evidence="1">
    <location>
        <begin position="1"/>
        <end position="21"/>
    </location>
</feature>
<dbReference type="OrthoDB" id="204305at2157"/>
<feature type="transmembrane region" description="Helical" evidence="2">
    <location>
        <begin position="49"/>
        <end position="69"/>
    </location>
</feature>
<comment type="caution">
    <text evidence="4">The sequence shown here is derived from an EMBL/GenBank/DDBJ whole genome shotgun (WGS) entry which is preliminary data.</text>
</comment>
<protein>
    <submittedName>
        <fullName evidence="4">SPW repeat-containing protein</fullName>
    </submittedName>
</protein>
<dbReference type="eggNOG" id="arCOG09123">
    <property type="taxonomic scope" value="Archaea"/>
</dbReference>
<evidence type="ECO:0000259" key="3">
    <source>
        <dbReference type="Pfam" id="PF03779"/>
    </source>
</evidence>
<feature type="transmembrane region" description="Helical" evidence="2">
    <location>
        <begin position="105"/>
        <end position="125"/>
    </location>
</feature>
<keyword evidence="5" id="KW-1185">Reference proteome</keyword>
<organism evidence="4 5">
    <name type="scientific">Halobiforma nitratireducens JCM 10879</name>
    <dbReference type="NCBI Taxonomy" id="1227454"/>
    <lineage>
        <taxon>Archaea</taxon>
        <taxon>Methanobacteriati</taxon>
        <taxon>Methanobacteriota</taxon>
        <taxon>Stenosarchaea group</taxon>
        <taxon>Halobacteria</taxon>
        <taxon>Halobacteriales</taxon>
        <taxon>Natrialbaceae</taxon>
        <taxon>Halobiforma</taxon>
    </lineage>
</organism>
<reference evidence="4 5" key="1">
    <citation type="journal article" date="2014" name="PLoS Genet.">
        <title>Phylogenetically driven sequencing of extremely halophilic archaea reveals strategies for static and dynamic osmo-response.</title>
        <authorList>
            <person name="Becker E.A."/>
            <person name="Seitzer P.M."/>
            <person name="Tritt A."/>
            <person name="Larsen D."/>
            <person name="Krusor M."/>
            <person name="Yao A.I."/>
            <person name="Wu D."/>
            <person name="Madern D."/>
            <person name="Eisen J.A."/>
            <person name="Darling A.E."/>
            <person name="Facciotti M.T."/>
        </authorList>
    </citation>
    <scope>NUCLEOTIDE SEQUENCE [LARGE SCALE GENOMIC DNA]</scope>
    <source>
        <strain evidence="4 5">JCM 10879</strain>
    </source>
</reference>
<keyword evidence="2" id="KW-0812">Transmembrane</keyword>
<dbReference type="AlphaFoldDB" id="M0MJU2"/>
<evidence type="ECO:0000256" key="1">
    <source>
        <dbReference type="SAM" id="MobiDB-lite"/>
    </source>
</evidence>
<feature type="domain" description="SPW repeat-containing integral membrane" evidence="3">
    <location>
        <begin position="28"/>
        <end position="121"/>
    </location>
</feature>
<sequence>MTTSETQAEAETDPVRAGSPTPQRAIGLAAGIGAWVLFSGIFFTGAGWIVPHNVIVGAAIAAVGSYAAAFPGGGPVPGVVATAVTALLGLWLLASAFVFDPAGILFWNNVIVGAVVVVLGVGTVVTGRK</sequence>
<proteinExistence type="predicted"/>